<keyword evidence="12" id="KW-0564">Palmitate</keyword>
<dbReference type="Pfam" id="PF10531">
    <property type="entry name" value="SLBB"/>
    <property type="match status" value="1"/>
</dbReference>
<evidence type="ECO:0000313" key="20">
    <source>
        <dbReference type="Proteomes" id="UP001597375"/>
    </source>
</evidence>
<evidence type="ECO:0000256" key="13">
    <source>
        <dbReference type="ARBA" id="ARBA00023237"/>
    </source>
</evidence>
<dbReference type="PANTHER" id="PTHR33619:SF3">
    <property type="entry name" value="POLYSACCHARIDE EXPORT PROTEIN GFCE-RELATED"/>
    <property type="match status" value="1"/>
</dbReference>
<feature type="chain" id="PRO_5046008503" evidence="15">
    <location>
        <begin position="23"/>
        <end position="273"/>
    </location>
</feature>
<dbReference type="Gene3D" id="3.30.1950.10">
    <property type="entry name" value="wza like domain"/>
    <property type="match status" value="1"/>
</dbReference>
<keyword evidence="7 15" id="KW-0732">Signal</keyword>
<evidence type="ECO:0000256" key="12">
    <source>
        <dbReference type="ARBA" id="ARBA00023139"/>
    </source>
</evidence>
<feature type="domain" description="Soluble ligand binding" evidence="17">
    <location>
        <begin position="108"/>
        <end position="158"/>
    </location>
</feature>
<evidence type="ECO:0000256" key="7">
    <source>
        <dbReference type="ARBA" id="ARBA00022729"/>
    </source>
</evidence>
<proteinExistence type="inferred from homology"/>
<dbReference type="Proteomes" id="UP001597375">
    <property type="component" value="Unassembled WGS sequence"/>
</dbReference>
<evidence type="ECO:0000256" key="15">
    <source>
        <dbReference type="SAM" id="SignalP"/>
    </source>
</evidence>
<sequence length="273" mass="28877">MCSISVLLVSAILVIFTSRATAAEDAKSSYTLRPSDLVRLSVYEEPELDTEVRILKSGQASFPLIGSVEVAGLSVTAATAKIRDLYAKDYLVDPQVTLTVDEYATDFVSVIGQVKEPGQIPIPQTGGLDIGSALATTGGITENADENNIQIVRANGSSNVLTIAAIQGGAGRGKLGSGDRIIVHESRYVRSFVTILGRVGKPGAVPFPIDGRLDLVTAIAMAGGLTELANPKKVSVNRKGRVSMVDFRELSEKGGDSIWLQPGDIVSVAERFF</sequence>
<gene>
    <name evidence="19" type="ORF">ACFSSA_05430</name>
</gene>
<keyword evidence="6" id="KW-0812">Transmembrane</keyword>
<feature type="signal peptide" evidence="15">
    <location>
        <begin position="1"/>
        <end position="22"/>
    </location>
</feature>
<keyword evidence="9" id="KW-0406">Ion transport</keyword>
<keyword evidence="3" id="KW-0813">Transport</keyword>
<dbReference type="EMBL" id="JBHUIT010000003">
    <property type="protein sequence ID" value="MFD2256112.1"/>
    <property type="molecule type" value="Genomic_DNA"/>
</dbReference>
<dbReference type="InterPro" id="IPR019554">
    <property type="entry name" value="Soluble_ligand-bd"/>
</dbReference>
<keyword evidence="5" id="KW-0762">Sugar transport</keyword>
<dbReference type="Pfam" id="PF02563">
    <property type="entry name" value="Poly_export"/>
    <property type="match status" value="1"/>
</dbReference>
<evidence type="ECO:0000256" key="14">
    <source>
        <dbReference type="ARBA" id="ARBA00023288"/>
    </source>
</evidence>
<evidence type="ECO:0000256" key="9">
    <source>
        <dbReference type="ARBA" id="ARBA00023065"/>
    </source>
</evidence>
<dbReference type="RefSeq" id="WP_386819058.1">
    <property type="nucleotide sequence ID" value="NZ_JBHUIT010000003.1"/>
</dbReference>
<dbReference type="InterPro" id="IPR049712">
    <property type="entry name" value="Poly_export"/>
</dbReference>
<keyword evidence="14" id="KW-0449">Lipoprotein</keyword>
<keyword evidence="8" id="KW-0625">Polysaccharide transport</keyword>
<dbReference type="InterPro" id="IPR003715">
    <property type="entry name" value="Poly_export_N"/>
</dbReference>
<dbReference type="Gene3D" id="3.10.560.10">
    <property type="entry name" value="Outer membrane lipoprotein wza domain like"/>
    <property type="match status" value="2"/>
</dbReference>
<reference evidence="20" key="1">
    <citation type="journal article" date="2019" name="Int. J. Syst. Evol. Microbiol.">
        <title>The Global Catalogue of Microorganisms (GCM) 10K type strain sequencing project: providing services to taxonomists for standard genome sequencing and annotation.</title>
        <authorList>
            <consortium name="The Broad Institute Genomics Platform"/>
            <consortium name="The Broad Institute Genome Sequencing Center for Infectious Disease"/>
            <person name="Wu L."/>
            <person name="Ma J."/>
        </authorList>
    </citation>
    <scope>NUCLEOTIDE SEQUENCE [LARGE SCALE GENOMIC DNA]</scope>
    <source>
        <strain evidence="20">CGMCC 4.7106</strain>
    </source>
</reference>
<evidence type="ECO:0000256" key="1">
    <source>
        <dbReference type="ARBA" id="ARBA00004571"/>
    </source>
</evidence>
<comment type="caution">
    <text evidence="19">The sequence shown here is derived from an EMBL/GenBank/DDBJ whole genome shotgun (WGS) entry which is preliminary data.</text>
</comment>
<organism evidence="19 20">
    <name type="scientific">Luteolibacter algae</name>
    <dbReference type="NCBI Taxonomy" id="454151"/>
    <lineage>
        <taxon>Bacteria</taxon>
        <taxon>Pseudomonadati</taxon>
        <taxon>Verrucomicrobiota</taxon>
        <taxon>Verrucomicrobiia</taxon>
        <taxon>Verrucomicrobiales</taxon>
        <taxon>Verrucomicrobiaceae</taxon>
        <taxon>Luteolibacter</taxon>
    </lineage>
</organism>
<comment type="subcellular location">
    <subcellularLocation>
        <location evidence="1">Cell outer membrane</location>
        <topology evidence="1">Multi-pass membrane protein</topology>
    </subcellularLocation>
</comment>
<evidence type="ECO:0000259" key="18">
    <source>
        <dbReference type="Pfam" id="PF22461"/>
    </source>
</evidence>
<keyword evidence="11" id="KW-0472">Membrane</keyword>
<dbReference type="Pfam" id="PF22461">
    <property type="entry name" value="SLBB_2"/>
    <property type="match status" value="1"/>
</dbReference>
<keyword evidence="10" id="KW-0626">Porin</keyword>
<comment type="similarity">
    <text evidence="2">Belongs to the BexD/CtrA/VexA family.</text>
</comment>
<keyword evidence="20" id="KW-1185">Reference proteome</keyword>
<evidence type="ECO:0000256" key="5">
    <source>
        <dbReference type="ARBA" id="ARBA00022597"/>
    </source>
</evidence>
<evidence type="ECO:0000256" key="4">
    <source>
        <dbReference type="ARBA" id="ARBA00022452"/>
    </source>
</evidence>
<feature type="domain" description="Polysaccharide export protein N-terminal" evidence="16">
    <location>
        <begin position="26"/>
        <end position="100"/>
    </location>
</feature>
<evidence type="ECO:0000259" key="17">
    <source>
        <dbReference type="Pfam" id="PF10531"/>
    </source>
</evidence>
<keyword evidence="4" id="KW-1134">Transmembrane beta strand</keyword>
<evidence type="ECO:0000256" key="11">
    <source>
        <dbReference type="ARBA" id="ARBA00023136"/>
    </source>
</evidence>
<evidence type="ECO:0000256" key="10">
    <source>
        <dbReference type="ARBA" id="ARBA00023114"/>
    </source>
</evidence>
<dbReference type="InterPro" id="IPR054765">
    <property type="entry name" value="SLBB_dom"/>
</dbReference>
<evidence type="ECO:0000256" key="6">
    <source>
        <dbReference type="ARBA" id="ARBA00022692"/>
    </source>
</evidence>
<evidence type="ECO:0000256" key="2">
    <source>
        <dbReference type="ARBA" id="ARBA00009450"/>
    </source>
</evidence>
<dbReference type="PANTHER" id="PTHR33619">
    <property type="entry name" value="POLYSACCHARIDE EXPORT PROTEIN GFCE-RELATED"/>
    <property type="match status" value="1"/>
</dbReference>
<evidence type="ECO:0000259" key="16">
    <source>
        <dbReference type="Pfam" id="PF02563"/>
    </source>
</evidence>
<feature type="domain" description="SLBB" evidence="18">
    <location>
        <begin position="193"/>
        <end position="268"/>
    </location>
</feature>
<protein>
    <submittedName>
        <fullName evidence="19">Polysaccharide biosynthesis/export family protein</fullName>
    </submittedName>
</protein>
<name>A0ABW5D4V1_9BACT</name>
<keyword evidence="13" id="KW-0998">Cell outer membrane</keyword>
<evidence type="ECO:0000256" key="8">
    <source>
        <dbReference type="ARBA" id="ARBA00023047"/>
    </source>
</evidence>
<evidence type="ECO:0000313" key="19">
    <source>
        <dbReference type="EMBL" id="MFD2256112.1"/>
    </source>
</evidence>
<accession>A0ABW5D4V1</accession>
<evidence type="ECO:0000256" key="3">
    <source>
        <dbReference type="ARBA" id="ARBA00022448"/>
    </source>
</evidence>